<evidence type="ECO:0000256" key="7">
    <source>
        <dbReference type="ARBA" id="ARBA00023136"/>
    </source>
</evidence>
<dbReference type="OrthoDB" id="9811721at2"/>
<dbReference type="SUPFAM" id="SSF81345">
    <property type="entry name" value="ABC transporter involved in vitamin B12 uptake, BtuC"/>
    <property type="match status" value="1"/>
</dbReference>
<dbReference type="GO" id="GO:0033214">
    <property type="term" value="P:siderophore-iron import into cell"/>
    <property type="evidence" value="ECO:0007669"/>
    <property type="project" value="TreeGrafter"/>
</dbReference>
<gene>
    <name evidence="9" type="ORF">SAMN05880501_10958</name>
</gene>
<keyword evidence="10" id="KW-1185">Reference proteome</keyword>
<feature type="transmembrane region" description="Helical" evidence="8">
    <location>
        <begin position="94"/>
        <end position="112"/>
    </location>
</feature>
<feature type="transmembrane region" description="Helical" evidence="8">
    <location>
        <begin position="64"/>
        <end position="82"/>
    </location>
</feature>
<evidence type="ECO:0000256" key="8">
    <source>
        <dbReference type="SAM" id="Phobius"/>
    </source>
</evidence>
<reference evidence="10" key="1">
    <citation type="submission" date="2017-08" db="EMBL/GenBank/DDBJ databases">
        <authorList>
            <person name="Varghese N."/>
            <person name="Submissions S."/>
        </authorList>
    </citation>
    <scope>NUCLEOTIDE SEQUENCE [LARGE SCALE GENOMIC DNA]</scope>
    <source>
        <strain evidence="10">JC22</strain>
    </source>
</reference>
<feature type="transmembrane region" description="Helical" evidence="8">
    <location>
        <begin position="12"/>
        <end position="32"/>
    </location>
</feature>
<dbReference type="GO" id="GO:0005886">
    <property type="term" value="C:plasma membrane"/>
    <property type="evidence" value="ECO:0007669"/>
    <property type="project" value="UniProtKB-SubCell"/>
</dbReference>
<dbReference type="FunFam" id="1.10.3470.10:FF:000001">
    <property type="entry name" value="Vitamin B12 ABC transporter permease BtuC"/>
    <property type="match status" value="1"/>
</dbReference>
<evidence type="ECO:0000256" key="6">
    <source>
        <dbReference type="ARBA" id="ARBA00022989"/>
    </source>
</evidence>
<dbReference type="Gene3D" id="1.10.3470.10">
    <property type="entry name" value="ABC transporter involved in vitamin B12 uptake, BtuC"/>
    <property type="match status" value="1"/>
</dbReference>
<keyword evidence="5 8" id="KW-0812">Transmembrane</keyword>
<organism evidence="9 10">
    <name type="scientific">Ureibacillus xyleni</name>
    <dbReference type="NCBI Taxonomy" id="614648"/>
    <lineage>
        <taxon>Bacteria</taxon>
        <taxon>Bacillati</taxon>
        <taxon>Bacillota</taxon>
        <taxon>Bacilli</taxon>
        <taxon>Bacillales</taxon>
        <taxon>Caryophanaceae</taxon>
        <taxon>Ureibacillus</taxon>
    </lineage>
</organism>
<feature type="transmembrane region" description="Helical" evidence="8">
    <location>
        <begin position="281"/>
        <end position="303"/>
    </location>
</feature>
<feature type="transmembrane region" description="Helical" evidence="8">
    <location>
        <begin position="243"/>
        <end position="269"/>
    </location>
</feature>
<dbReference type="PANTHER" id="PTHR30472">
    <property type="entry name" value="FERRIC ENTEROBACTIN TRANSPORT SYSTEM PERMEASE PROTEIN"/>
    <property type="match status" value="1"/>
</dbReference>
<sequence>MLFYNIKGKITGLIICILFLLLFNFLSIVLGYTDISIQLAIDAFRNFNGTNEHIIIHDVRLPRALIATTVGASLGIAGALLQALTRNPLASPDILGFNAGASFAIVVALMLFSVTSLQVTTWIAFFGAAIAGVIVYFLGSIGRDGMTPIKMTLAGAAIAALFGSLTQGLLVMDESALDQVLFWMSGSVQGRKLELLLSVLPYLVIGIFIALFISNQINVLTMGEDVAKGLGQRTAFVKLVTGISIILLAGGSVAIAGPIGFIGIIVPHFVKSFVGNDYRWIIPYCGIVGGIFLLIADIGARYILMPQEVPVGIMTAIVGAPFFIYIARKGRKVA</sequence>
<evidence type="ECO:0000313" key="10">
    <source>
        <dbReference type="Proteomes" id="UP000219636"/>
    </source>
</evidence>
<feature type="transmembrane region" description="Helical" evidence="8">
    <location>
        <begin position="119"/>
        <end position="139"/>
    </location>
</feature>
<feature type="transmembrane region" description="Helical" evidence="8">
    <location>
        <begin position="193"/>
        <end position="213"/>
    </location>
</feature>
<keyword evidence="3" id="KW-0813">Transport</keyword>
<feature type="transmembrane region" description="Helical" evidence="8">
    <location>
        <begin position="309"/>
        <end position="327"/>
    </location>
</feature>
<keyword evidence="7 8" id="KW-0472">Membrane</keyword>
<keyword evidence="4" id="KW-1003">Cell membrane</keyword>
<evidence type="ECO:0000256" key="1">
    <source>
        <dbReference type="ARBA" id="ARBA00004651"/>
    </source>
</evidence>
<dbReference type="InterPro" id="IPR037294">
    <property type="entry name" value="ABC_BtuC-like"/>
</dbReference>
<dbReference type="GO" id="GO:0022857">
    <property type="term" value="F:transmembrane transporter activity"/>
    <property type="evidence" value="ECO:0007669"/>
    <property type="project" value="InterPro"/>
</dbReference>
<comment type="similarity">
    <text evidence="2">Belongs to the binding-protein-dependent transport system permease family. FecCD subfamily.</text>
</comment>
<evidence type="ECO:0000313" key="9">
    <source>
        <dbReference type="EMBL" id="SOC16660.1"/>
    </source>
</evidence>
<dbReference type="RefSeq" id="WP_097074133.1">
    <property type="nucleotide sequence ID" value="NZ_OBMQ01000009.1"/>
</dbReference>
<proteinExistence type="inferred from homology"/>
<dbReference type="Proteomes" id="UP000219636">
    <property type="component" value="Unassembled WGS sequence"/>
</dbReference>
<keyword evidence="6 8" id="KW-1133">Transmembrane helix</keyword>
<comment type="subcellular location">
    <subcellularLocation>
        <location evidence="1">Cell membrane</location>
        <topology evidence="1">Multi-pass membrane protein</topology>
    </subcellularLocation>
</comment>
<name>A0A285T632_9BACL</name>
<dbReference type="Pfam" id="PF01032">
    <property type="entry name" value="FecCD"/>
    <property type="match status" value="1"/>
</dbReference>
<evidence type="ECO:0000256" key="3">
    <source>
        <dbReference type="ARBA" id="ARBA00022448"/>
    </source>
</evidence>
<dbReference type="PANTHER" id="PTHR30472:SF65">
    <property type="entry name" value="SIDEROPHORE TRANSPORT SYSTEM PERMEASE PROTEIN YFIZ-RELATED"/>
    <property type="match status" value="1"/>
</dbReference>
<feature type="transmembrane region" description="Helical" evidence="8">
    <location>
        <begin position="151"/>
        <end position="172"/>
    </location>
</feature>
<dbReference type="AlphaFoldDB" id="A0A285T632"/>
<protein>
    <submittedName>
        <fullName evidence="9">Iron complex transport system permease protein</fullName>
    </submittedName>
</protein>
<accession>A0A285T632</accession>
<dbReference type="EMBL" id="OBMQ01000009">
    <property type="protein sequence ID" value="SOC16660.1"/>
    <property type="molecule type" value="Genomic_DNA"/>
</dbReference>
<evidence type="ECO:0000256" key="4">
    <source>
        <dbReference type="ARBA" id="ARBA00022475"/>
    </source>
</evidence>
<dbReference type="InterPro" id="IPR000522">
    <property type="entry name" value="ABC_transptr_permease_BtuC"/>
</dbReference>
<dbReference type="CDD" id="cd06550">
    <property type="entry name" value="TM_ABC_iron-siderophores_like"/>
    <property type="match status" value="1"/>
</dbReference>
<evidence type="ECO:0000256" key="5">
    <source>
        <dbReference type="ARBA" id="ARBA00022692"/>
    </source>
</evidence>
<evidence type="ECO:0000256" key="2">
    <source>
        <dbReference type="ARBA" id="ARBA00007935"/>
    </source>
</evidence>